<evidence type="ECO:0000256" key="1">
    <source>
        <dbReference type="SAM" id="Phobius"/>
    </source>
</evidence>
<accession>A0A1F5WAP3</accession>
<proteinExistence type="predicted"/>
<keyword evidence="1" id="KW-0812">Transmembrane</keyword>
<feature type="transmembrane region" description="Helical" evidence="1">
    <location>
        <begin position="105"/>
        <end position="126"/>
    </location>
</feature>
<feature type="transmembrane region" description="Helical" evidence="1">
    <location>
        <begin position="363"/>
        <end position="383"/>
    </location>
</feature>
<protein>
    <recommendedName>
        <fullName evidence="4">Glycosyltransferase RgtA/B/C/D-like domain-containing protein</fullName>
    </recommendedName>
</protein>
<evidence type="ECO:0000313" key="3">
    <source>
        <dbReference type="Proteomes" id="UP000178743"/>
    </source>
</evidence>
<name>A0A1F5WAP3_9BACT</name>
<feature type="transmembrane region" description="Helical" evidence="1">
    <location>
        <begin position="72"/>
        <end position="99"/>
    </location>
</feature>
<feature type="transmembrane region" description="Helical" evidence="1">
    <location>
        <begin position="277"/>
        <end position="301"/>
    </location>
</feature>
<feature type="transmembrane region" description="Helical" evidence="1">
    <location>
        <begin position="235"/>
        <end position="256"/>
    </location>
</feature>
<feature type="transmembrane region" description="Helical" evidence="1">
    <location>
        <begin position="189"/>
        <end position="215"/>
    </location>
</feature>
<feature type="transmembrane region" description="Helical" evidence="1">
    <location>
        <begin position="333"/>
        <end position="351"/>
    </location>
</feature>
<dbReference type="Proteomes" id="UP000178743">
    <property type="component" value="Unassembled WGS sequence"/>
</dbReference>
<keyword evidence="1" id="KW-0472">Membrane</keyword>
<comment type="caution">
    <text evidence="2">The sequence shown here is derived from an EMBL/GenBank/DDBJ whole genome shotgun (WGS) entry which is preliminary data.</text>
</comment>
<evidence type="ECO:0000313" key="2">
    <source>
        <dbReference type="EMBL" id="OGF72718.1"/>
    </source>
</evidence>
<dbReference type="AlphaFoldDB" id="A0A1F5WAP3"/>
<sequence length="538" mass="61117">MSAKKWLLAILVFVFLARIVGVSYGLPLWLVDDEPPFTLAALKMLQLKTLIPASQLADFKTVLYYPPYLSYLYLPFFAALVAIKFLFYGGPSALFASFLLTDLSWFYVIARTINVVLATLSVFLIYKITETVLQDRRPALLAAFFVSTSLIHIALSIVSRHWLSVFFFTALVLYWLSRPNLSEKQRYFGAIFSAGIGVGFAIINLLLAPLIAFWYLIYEKKPVLAAFKEKFFYKLYAMFAALAALPYILYPASLGFSADTTAGATKTIFGAITSPIFFAKTIAISEFVLIAFAILGLVFTFKNNRRIFWTFAAFIYSYSIIFYLVFRFEPRFFMGLLPFYAILAGYGFYEIQKMLPSPVPQKIFLLVLLIPLAFVLRLDWLAIQNDSRTLAREWAEENLPSGTKIMVLARLTRFSTNKDAVSEQEKISASSLRKVDRADAELGNLNFHTLNLFDASNQSFYENVESYIKQNHYEYLVIQPDYKNSQYFKGVMAHSELLKTFGSGEAAMSIAESQFLKSPAALFQIKELGPEIKVYKLK</sequence>
<reference evidence="2 3" key="1">
    <citation type="journal article" date="2016" name="Nat. Commun.">
        <title>Thousands of microbial genomes shed light on interconnected biogeochemical processes in an aquifer system.</title>
        <authorList>
            <person name="Anantharaman K."/>
            <person name="Brown C.T."/>
            <person name="Hug L.A."/>
            <person name="Sharon I."/>
            <person name="Castelle C.J."/>
            <person name="Probst A.J."/>
            <person name="Thomas B.C."/>
            <person name="Singh A."/>
            <person name="Wilkins M.J."/>
            <person name="Karaoz U."/>
            <person name="Brodie E.L."/>
            <person name="Williams K.H."/>
            <person name="Hubbard S.S."/>
            <person name="Banfield J.F."/>
        </authorList>
    </citation>
    <scope>NUCLEOTIDE SEQUENCE [LARGE SCALE GENOMIC DNA]</scope>
</reference>
<feature type="transmembrane region" description="Helical" evidence="1">
    <location>
        <begin position="138"/>
        <end position="155"/>
    </location>
</feature>
<organism evidence="2 3">
    <name type="scientific">Candidatus Giovannonibacteria bacterium RIFCSPHIGHO2_02_FULL_45_40</name>
    <dbReference type="NCBI Taxonomy" id="1798337"/>
    <lineage>
        <taxon>Bacteria</taxon>
        <taxon>Candidatus Giovannoniibacteriota</taxon>
    </lineage>
</organism>
<evidence type="ECO:0008006" key="4">
    <source>
        <dbReference type="Google" id="ProtNLM"/>
    </source>
</evidence>
<dbReference type="EMBL" id="MFHP01000017">
    <property type="protein sequence ID" value="OGF72718.1"/>
    <property type="molecule type" value="Genomic_DNA"/>
</dbReference>
<keyword evidence="1" id="KW-1133">Transmembrane helix</keyword>
<feature type="transmembrane region" description="Helical" evidence="1">
    <location>
        <begin position="161"/>
        <end position="177"/>
    </location>
</feature>
<feature type="transmembrane region" description="Helical" evidence="1">
    <location>
        <begin position="307"/>
        <end position="326"/>
    </location>
</feature>
<gene>
    <name evidence="2" type="ORF">A3C05_00375</name>
</gene>